<dbReference type="Gene3D" id="3.30.420.10">
    <property type="entry name" value="Ribonuclease H-like superfamily/Ribonuclease H"/>
    <property type="match status" value="1"/>
</dbReference>
<dbReference type="PANTHER" id="PTHR42648">
    <property type="entry name" value="TRANSPOSASE, PUTATIVE-RELATED"/>
    <property type="match status" value="1"/>
</dbReference>
<dbReference type="InterPro" id="IPR036397">
    <property type="entry name" value="RNaseH_sf"/>
</dbReference>
<evidence type="ECO:0000259" key="2">
    <source>
        <dbReference type="PROSITE" id="PS50994"/>
    </source>
</evidence>
<gene>
    <name evidence="3" type="ORF">Adt_41999</name>
</gene>
<dbReference type="PANTHER" id="PTHR42648:SF18">
    <property type="entry name" value="RETROTRANSPOSON, UNCLASSIFIED-LIKE PROTEIN"/>
    <property type="match status" value="1"/>
</dbReference>
<protein>
    <submittedName>
        <fullName evidence="3">Retrovirus-related pol polyprotein from transposon tnt 1-94</fullName>
    </submittedName>
</protein>
<dbReference type="Proteomes" id="UP001604336">
    <property type="component" value="Unassembled WGS sequence"/>
</dbReference>
<evidence type="ECO:0000256" key="1">
    <source>
        <dbReference type="SAM" id="MobiDB-lite"/>
    </source>
</evidence>
<proteinExistence type="predicted"/>
<feature type="region of interest" description="Disordered" evidence="1">
    <location>
        <begin position="193"/>
        <end position="241"/>
    </location>
</feature>
<accession>A0ABD1PS18</accession>
<dbReference type="InterPro" id="IPR012337">
    <property type="entry name" value="RNaseH-like_sf"/>
</dbReference>
<dbReference type="EMBL" id="JBFOLK010000013">
    <property type="protein sequence ID" value="KAL2466148.1"/>
    <property type="molecule type" value="Genomic_DNA"/>
</dbReference>
<evidence type="ECO:0000313" key="3">
    <source>
        <dbReference type="EMBL" id="KAL2466148.1"/>
    </source>
</evidence>
<keyword evidence="4" id="KW-1185">Reference proteome</keyword>
<feature type="compositionally biased region" description="Low complexity" evidence="1">
    <location>
        <begin position="206"/>
        <end position="216"/>
    </location>
</feature>
<dbReference type="Pfam" id="PF25597">
    <property type="entry name" value="SH3_retrovirus"/>
    <property type="match status" value="1"/>
</dbReference>
<evidence type="ECO:0000313" key="4">
    <source>
        <dbReference type="Proteomes" id="UP001604336"/>
    </source>
</evidence>
<feature type="compositionally biased region" description="Basic and acidic residues" evidence="1">
    <location>
        <begin position="193"/>
        <end position="205"/>
    </location>
</feature>
<dbReference type="InterPro" id="IPR001584">
    <property type="entry name" value="Integrase_cat-core"/>
</dbReference>
<sequence>MVKMAGNHMFTLETQTASDEQVCCLSTMKDSTWLWYYRRQFTAAYSPHQNGVSKRKNRTIMNMVRSMMSKKKVSKDFWSEAINWSVHVLNRSPTFIVKNVTPHEAWSRNTPVVSYFKIFGSIYYARVLDEKKKKLDDKGVKFVLLGISEESKAYKLYNTLTKKIIISQDVVFDEDSCWDGNGINESVVDLEKNGDEEPQQEKQQVDDSTSTTSSDTNEVLETPVYILPHQRNHVKEEDQTG</sequence>
<dbReference type="SUPFAM" id="SSF53098">
    <property type="entry name" value="Ribonuclease H-like"/>
    <property type="match status" value="1"/>
</dbReference>
<organism evidence="3 4">
    <name type="scientific">Abeliophyllum distichum</name>
    <dbReference type="NCBI Taxonomy" id="126358"/>
    <lineage>
        <taxon>Eukaryota</taxon>
        <taxon>Viridiplantae</taxon>
        <taxon>Streptophyta</taxon>
        <taxon>Embryophyta</taxon>
        <taxon>Tracheophyta</taxon>
        <taxon>Spermatophyta</taxon>
        <taxon>Magnoliopsida</taxon>
        <taxon>eudicotyledons</taxon>
        <taxon>Gunneridae</taxon>
        <taxon>Pentapetalae</taxon>
        <taxon>asterids</taxon>
        <taxon>lamiids</taxon>
        <taxon>Lamiales</taxon>
        <taxon>Oleaceae</taxon>
        <taxon>Forsythieae</taxon>
        <taxon>Abeliophyllum</taxon>
    </lineage>
</organism>
<dbReference type="PROSITE" id="PS50994">
    <property type="entry name" value="INTEGRASE"/>
    <property type="match status" value="1"/>
</dbReference>
<name>A0ABD1PS18_9LAMI</name>
<feature type="domain" description="Integrase catalytic" evidence="2">
    <location>
        <begin position="1"/>
        <end position="110"/>
    </location>
</feature>
<reference evidence="4" key="1">
    <citation type="submission" date="2024-07" db="EMBL/GenBank/DDBJ databases">
        <title>Two chromosome-level genome assemblies of Korean endemic species Abeliophyllum distichum and Forsythia ovata (Oleaceae).</title>
        <authorList>
            <person name="Jang H."/>
        </authorList>
    </citation>
    <scope>NUCLEOTIDE SEQUENCE [LARGE SCALE GENOMIC DNA]</scope>
</reference>
<dbReference type="InterPro" id="IPR057670">
    <property type="entry name" value="SH3_retrovirus"/>
</dbReference>
<comment type="caution">
    <text evidence="3">The sequence shown here is derived from an EMBL/GenBank/DDBJ whole genome shotgun (WGS) entry which is preliminary data.</text>
</comment>
<dbReference type="AlphaFoldDB" id="A0ABD1PS18"/>
<dbReference type="InterPro" id="IPR039537">
    <property type="entry name" value="Retrotran_Ty1/copia-like"/>
</dbReference>